<evidence type="ECO:0000313" key="3">
    <source>
        <dbReference type="Proteomes" id="UP000019763"/>
    </source>
</evidence>
<keyword evidence="3" id="KW-1185">Reference proteome</keyword>
<dbReference type="RefSeq" id="XP_011131663.1">
    <property type="nucleotide sequence ID" value="XM_011133361.1"/>
</dbReference>
<dbReference type="AlphaFoldDB" id="A0A023B326"/>
<proteinExistence type="predicted"/>
<comment type="caution">
    <text evidence="2">The sequence shown here is derived from an EMBL/GenBank/DDBJ whole genome shotgun (WGS) entry which is preliminary data.</text>
</comment>
<feature type="region of interest" description="Disordered" evidence="1">
    <location>
        <begin position="74"/>
        <end position="125"/>
    </location>
</feature>
<dbReference type="Proteomes" id="UP000019763">
    <property type="component" value="Unassembled WGS sequence"/>
</dbReference>
<sequence length="281" mass="28005">MGLTSFGGTSLGGGASLGGGSLGGGASLGEYTPVGSPATGSVGGGLTSVGSAMTSVGGAMISIGGALNGHSGMATGARTATGRATTGMTTTGGLTTTTTTTGSVTGRTATGRTTMTSGHSALSGAGAFGGSDARVEQGRVGLWHTAPLRQTSVRDLINKFEEKGVLVPQQSFGPPTITSNAQERLRVNLCRDHTTNPKGSISIALDPDATVDLRTINVNGEHLMFFQSGSSNVGYRIRIHPIGFNKPGSAGADLASEDDTAKSEASTTPSDISADAHFLED</sequence>
<name>A0A023B326_GRENI</name>
<feature type="region of interest" description="Disordered" evidence="1">
    <location>
        <begin position="248"/>
        <end position="281"/>
    </location>
</feature>
<accession>A0A023B326</accession>
<organism evidence="2 3">
    <name type="scientific">Gregarina niphandrodes</name>
    <name type="common">Septate eugregarine</name>
    <dbReference type="NCBI Taxonomy" id="110365"/>
    <lineage>
        <taxon>Eukaryota</taxon>
        <taxon>Sar</taxon>
        <taxon>Alveolata</taxon>
        <taxon>Apicomplexa</taxon>
        <taxon>Conoidasida</taxon>
        <taxon>Gregarinasina</taxon>
        <taxon>Eugregarinorida</taxon>
        <taxon>Gregarinidae</taxon>
        <taxon>Gregarina</taxon>
    </lineage>
</organism>
<evidence type="ECO:0000313" key="2">
    <source>
        <dbReference type="EMBL" id="EZG55284.1"/>
    </source>
</evidence>
<dbReference type="EMBL" id="AFNH02000857">
    <property type="protein sequence ID" value="EZG55284.1"/>
    <property type="molecule type" value="Genomic_DNA"/>
</dbReference>
<dbReference type="VEuPathDB" id="CryptoDB:GNI_115130"/>
<evidence type="ECO:0000256" key="1">
    <source>
        <dbReference type="SAM" id="MobiDB-lite"/>
    </source>
</evidence>
<protein>
    <submittedName>
        <fullName evidence="2">Uncharacterized protein</fullName>
    </submittedName>
</protein>
<reference evidence="2" key="1">
    <citation type="submission" date="2013-12" db="EMBL/GenBank/DDBJ databases">
        <authorList>
            <person name="Omoto C.K."/>
            <person name="Sibley D."/>
            <person name="Venepally P."/>
            <person name="Hadjithomas M."/>
            <person name="Karamycheva S."/>
            <person name="Brunk B."/>
            <person name="Roos D."/>
            <person name="Caler E."/>
            <person name="Lorenzi H."/>
        </authorList>
    </citation>
    <scope>NUCLEOTIDE SEQUENCE</scope>
</reference>
<dbReference type="GeneID" id="22914084"/>
<gene>
    <name evidence="2" type="ORF">GNI_115130</name>
</gene>